<dbReference type="Proteomes" id="UP000256970">
    <property type="component" value="Unassembled WGS sequence"/>
</dbReference>
<reference evidence="3 4" key="1">
    <citation type="submission" date="2016-10" db="EMBL/GenBank/DDBJ databases">
        <authorList>
            <person name="Cai Z."/>
        </authorList>
    </citation>
    <scope>NUCLEOTIDE SEQUENCE [LARGE SCALE GENOMIC DNA]</scope>
</reference>
<feature type="region of interest" description="Disordered" evidence="1">
    <location>
        <begin position="216"/>
        <end position="272"/>
    </location>
</feature>
<dbReference type="PANTHER" id="PTHR12847:SF3">
    <property type="entry name" value="EAR-BINDING COAT-ASSOCIATED PROTEIN 2, PUTATIVE, EXPRESSED-RELATED"/>
    <property type="match status" value="1"/>
</dbReference>
<dbReference type="SUPFAM" id="SSF50729">
    <property type="entry name" value="PH domain-like"/>
    <property type="match status" value="1"/>
</dbReference>
<evidence type="ECO:0000256" key="1">
    <source>
        <dbReference type="SAM" id="MobiDB-lite"/>
    </source>
</evidence>
<feature type="compositionally biased region" description="Low complexity" evidence="1">
    <location>
        <begin position="252"/>
        <end position="272"/>
    </location>
</feature>
<accession>A0A383WGT4</accession>
<dbReference type="GO" id="GO:0030125">
    <property type="term" value="C:clathrin vesicle coat"/>
    <property type="evidence" value="ECO:0007669"/>
    <property type="project" value="TreeGrafter"/>
</dbReference>
<dbReference type="PANTHER" id="PTHR12847">
    <property type="entry name" value="ATP-BINDING CASSETTE ABC TRANSPORTER-RELATED"/>
    <property type="match status" value="1"/>
</dbReference>
<evidence type="ECO:0000259" key="2">
    <source>
        <dbReference type="Pfam" id="PF07933"/>
    </source>
</evidence>
<proteinExistence type="predicted"/>
<evidence type="ECO:0000313" key="3">
    <source>
        <dbReference type="EMBL" id="SZX76705.1"/>
    </source>
</evidence>
<protein>
    <recommendedName>
        <fullName evidence="2">NECAP PHear domain-containing protein</fullName>
    </recommendedName>
</protein>
<dbReference type="CDD" id="cd13228">
    <property type="entry name" value="PHear_NECAP"/>
    <property type="match status" value="1"/>
</dbReference>
<dbReference type="Pfam" id="PF07933">
    <property type="entry name" value="DUF1681"/>
    <property type="match status" value="1"/>
</dbReference>
<feature type="domain" description="NECAP PHear" evidence="2">
    <location>
        <begin position="5"/>
        <end position="194"/>
    </location>
</feature>
<name>A0A383WGT4_TETOB</name>
<dbReference type="AlphaFoldDB" id="A0A383WGT4"/>
<dbReference type="InterPro" id="IPR011993">
    <property type="entry name" value="PH-like_dom_sf"/>
</dbReference>
<evidence type="ECO:0000313" key="4">
    <source>
        <dbReference type="Proteomes" id="UP000256970"/>
    </source>
</evidence>
<sequence length="288" mass="29517">MDEEIERTLHINREVKLYRIPPRPASTGHISGNWRVADQIFAGRLRVLARGSYAEVRLEDGSTGELFAVCPFTPETQAVAIEPAVDSSRNFVLRVEDPATRRHAFLGLGFAERGEAFDFNAALDDHARQCQRDKILAQGPPAAALAAGSSSSSGGSSSAAAAARPVAMDPALASLYRDPGDLSLREGQTIRINVHHGASKPGGFLSRAAGGSGSFTAQLPGPAVGSSSSGGGGGSSKGLLPPAILPPPPVPQQANPGGVLSSPGAAAAAPAPAAVTVASSEENWAKFD</sequence>
<dbReference type="GO" id="GO:0006897">
    <property type="term" value="P:endocytosis"/>
    <property type="evidence" value="ECO:0007669"/>
    <property type="project" value="InterPro"/>
</dbReference>
<gene>
    <name evidence="3" type="ORF">BQ4739_LOCUS17077</name>
</gene>
<dbReference type="Gene3D" id="2.30.29.30">
    <property type="entry name" value="Pleckstrin-homology domain (PH domain)/Phosphotyrosine-binding domain (PTB)"/>
    <property type="match status" value="1"/>
</dbReference>
<dbReference type="InterPro" id="IPR012466">
    <property type="entry name" value="NECAP_PHear"/>
</dbReference>
<organism evidence="3 4">
    <name type="scientific">Tetradesmus obliquus</name>
    <name type="common">Green alga</name>
    <name type="synonym">Acutodesmus obliquus</name>
    <dbReference type="NCBI Taxonomy" id="3088"/>
    <lineage>
        <taxon>Eukaryota</taxon>
        <taxon>Viridiplantae</taxon>
        <taxon>Chlorophyta</taxon>
        <taxon>core chlorophytes</taxon>
        <taxon>Chlorophyceae</taxon>
        <taxon>CS clade</taxon>
        <taxon>Sphaeropleales</taxon>
        <taxon>Scenedesmaceae</taxon>
        <taxon>Tetradesmus</taxon>
    </lineage>
</organism>
<dbReference type="STRING" id="3088.A0A383WGT4"/>
<dbReference type="EMBL" id="FNXT01001265">
    <property type="protein sequence ID" value="SZX76705.1"/>
    <property type="molecule type" value="Genomic_DNA"/>
</dbReference>
<keyword evidence="4" id="KW-1185">Reference proteome</keyword>